<sequence length="92" mass="10313">MGTPEMHGRFPAKDREGNEYLLSLYTMVTHSTLVTETDATTDLPQGAAIDQENRVLYILTEDRQLVLRLAKGKYKISGLIDTLLYSDDPQAP</sequence>
<reference evidence="1 2" key="1">
    <citation type="submission" date="2019-02" db="EMBL/GenBank/DDBJ databases">
        <title>Deep-cultivation of Planctomycetes and their phenomic and genomic characterization uncovers novel biology.</title>
        <authorList>
            <person name="Wiegand S."/>
            <person name="Jogler M."/>
            <person name="Boedeker C."/>
            <person name="Pinto D."/>
            <person name="Vollmers J."/>
            <person name="Rivas-Marin E."/>
            <person name="Kohn T."/>
            <person name="Peeters S.H."/>
            <person name="Heuer A."/>
            <person name="Rast P."/>
            <person name="Oberbeckmann S."/>
            <person name="Bunk B."/>
            <person name="Jeske O."/>
            <person name="Meyerdierks A."/>
            <person name="Storesund J.E."/>
            <person name="Kallscheuer N."/>
            <person name="Luecker S."/>
            <person name="Lage O.M."/>
            <person name="Pohl T."/>
            <person name="Merkel B.J."/>
            <person name="Hornburger P."/>
            <person name="Mueller R.-W."/>
            <person name="Bruemmer F."/>
            <person name="Labrenz M."/>
            <person name="Spormann A.M."/>
            <person name="Op den Camp H."/>
            <person name="Overmann J."/>
            <person name="Amann R."/>
            <person name="Jetten M.S.M."/>
            <person name="Mascher T."/>
            <person name="Medema M.H."/>
            <person name="Devos D.P."/>
            <person name="Kaster A.-K."/>
            <person name="Ovreas L."/>
            <person name="Rohde M."/>
            <person name="Galperin M.Y."/>
            <person name="Jogler C."/>
        </authorList>
    </citation>
    <scope>NUCLEOTIDE SEQUENCE [LARGE SCALE GENOMIC DNA]</scope>
    <source>
        <strain evidence="1 2">Q31a</strain>
    </source>
</reference>
<proteinExistence type="predicted"/>
<protein>
    <submittedName>
        <fullName evidence="1">Uncharacterized protein</fullName>
    </submittedName>
</protein>
<dbReference type="AlphaFoldDB" id="A0A518G2Q4"/>
<dbReference type="RefSeq" id="WP_145075137.1">
    <property type="nucleotide sequence ID" value="NZ_CP036298.1"/>
</dbReference>
<organism evidence="1 2">
    <name type="scientific">Aureliella helgolandensis</name>
    <dbReference type="NCBI Taxonomy" id="2527968"/>
    <lineage>
        <taxon>Bacteria</taxon>
        <taxon>Pseudomonadati</taxon>
        <taxon>Planctomycetota</taxon>
        <taxon>Planctomycetia</taxon>
        <taxon>Pirellulales</taxon>
        <taxon>Pirellulaceae</taxon>
        <taxon>Aureliella</taxon>
    </lineage>
</organism>
<gene>
    <name evidence="1" type="ORF">Q31a_11790</name>
</gene>
<dbReference type="OrthoDB" id="9758052at2"/>
<keyword evidence="2" id="KW-1185">Reference proteome</keyword>
<dbReference type="KEGG" id="ahel:Q31a_11790"/>
<dbReference type="Proteomes" id="UP000318017">
    <property type="component" value="Chromosome"/>
</dbReference>
<dbReference type="EMBL" id="CP036298">
    <property type="protein sequence ID" value="QDV22886.1"/>
    <property type="molecule type" value="Genomic_DNA"/>
</dbReference>
<name>A0A518G2Q4_9BACT</name>
<evidence type="ECO:0000313" key="2">
    <source>
        <dbReference type="Proteomes" id="UP000318017"/>
    </source>
</evidence>
<accession>A0A518G2Q4</accession>
<evidence type="ECO:0000313" key="1">
    <source>
        <dbReference type="EMBL" id="QDV22886.1"/>
    </source>
</evidence>